<evidence type="ECO:0000313" key="7">
    <source>
        <dbReference type="EMBL" id="KAK9424071.1"/>
    </source>
</evidence>
<evidence type="ECO:0000256" key="5">
    <source>
        <dbReference type="ARBA" id="ARBA00023002"/>
    </source>
</evidence>
<evidence type="ECO:0000256" key="4">
    <source>
        <dbReference type="ARBA" id="ARBA00022827"/>
    </source>
</evidence>
<dbReference type="Gene3D" id="3.30.559.30">
    <property type="entry name" value="Nonribosomal peptide synthetase, condensation domain"/>
    <property type="match status" value="1"/>
</dbReference>
<dbReference type="Proteomes" id="UP001408356">
    <property type="component" value="Unassembled WGS sequence"/>
</dbReference>
<keyword evidence="8" id="KW-1185">Reference proteome</keyword>
<dbReference type="InterPro" id="IPR002938">
    <property type="entry name" value="FAD-bd"/>
</dbReference>
<name>A0ABR2VBC7_9PEZI</name>
<dbReference type="InterPro" id="IPR023213">
    <property type="entry name" value="CAT-like_dom_sf"/>
</dbReference>
<keyword evidence="4" id="KW-0274">FAD</keyword>
<dbReference type="InterPro" id="IPR036188">
    <property type="entry name" value="FAD/NAD-bd_sf"/>
</dbReference>
<dbReference type="Gene3D" id="3.50.50.60">
    <property type="entry name" value="FAD/NAD(P)-binding domain"/>
    <property type="match status" value="1"/>
</dbReference>
<protein>
    <submittedName>
        <fullName evidence="7">FAD-binding domain-containing protein</fullName>
    </submittedName>
</protein>
<reference evidence="7 8" key="1">
    <citation type="journal article" date="2024" name="J. Plant Pathol.">
        <title>Sequence and assembly of the genome of Seiridium unicorne, isolate CBS 538.82, causal agent of cypress canker disease.</title>
        <authorList>
            <person name="Scali E."/>
            <person name="Rocca G.D."/>
            <person name="Danti R."/>
            <person name="Garbelotto M."/>
            <person name="Barberini S."/>
            <person name="Baroncelli R."/>
            <person name="Emiliani G."/>
        </authorList>
    </citation>
    <scope>NUCLEOTIDE SEQUENCE [LARGE SCALE GENOMIC DNA]</scope>
    <source>
        <strain evidence="7 8">BM-138-508</strain>
    </source>
</reference>
<proteinExistence type="inferred from homology"/>
<accession>A0ABR2VBC7</accession>
<keyword evidence="5" id="KW-0560">Oxidoreductase</keyword>
<dbReference type="Pfam" id="PF01494">
    <property type="entry name" value="FAD_binding_3"/>
    <property type="match status" value="1"/>
</dbReference>
<feature type="domain" description="FAD-binding" evidence="6">
    <location>
        <begin position="473"/>
        <end position="819"/>
    </location>
</feature>
<evidence type="ECO:0000256" key="2">
    <source>
        <dbReference type="ARBA" id="ARBA00005706"/>
    </source>
</evidence>
<evidence type="ECO:0000259" key="6">
    <source>
        <dbReference type="Pfam" id="PF01494"/>
    </source>
</evidence>
<comment type="similarity">
    <text evidence="2">Belongs to the flavin-dependent halogenase family.</text>
</comment>
<dbReference type="SUPFAM" id="SSF51905">
    <property type="entry name" value="FAD/NAD(P)-binding domain"/>
    <property type="match status" value="1"/>
</dbReference>
<dbReference type="Gene3D" id="3.30.559.10">
    <property type="entry name" value="Chloramphenicol acetyltransferase-like domain"/>
    <property type="match status" value="1"/>
</dbReference>
<dbReference type="PANTHER" id="PTHR43747:SF5">
    <property type="entry name" value="FAD-BINDING DOMAIN-CONTAINING PROTEIN"/>
    <property type="match status" value="1"/>
</dbReference>
<dbReference type="InterPro" id="IPR050816">
    <property type="entry name" value="Flavin-dep_Halogenase_NPB"/>
</dbReference>
<comment type="pathway">
    <text evidence="1">Secondary metabolite biosynthesis.</text>
</comment>
<dbReference type="EMBL" id="JARVKF010000047">
    <property type="protein sequence ID" value="KAK9424071.1"/>
    <property type="molecule type" value="Genomic_DNA"/>
</dbReference>
<organism evidence="7 8">
    <name type="scientific">Seiridium unicorne</name>
    <dbReference type="NCBI Taxonomy" id="138068"/>
    <lineage>
        <taxon>Eukaryota</taxon>
        <taxon>Fungi</taxon>
        <taxon>Dikarya</taxon>
        <taxon>Ascomycota</taxon>
        <taxon>Pezizomycotina</taxon>
        <taxon>Sordariomycetes</taxon>
        <taxon>Xylariomycetidae</taxon>
        <taxon>Amphisphaeriales</taxon>
        <taxon>Sporocadaceae</taxon>
        <taxon>Seiridium</taxon>
    </lineage>
</organism>
<keyword evidence="3" id="KW-0285">Flavoprotein</keyword>
<evidence type="ECO:0000256" key="3">
    <source>
        <dbReference type="ARBA" id="ARBA00022630"/>
    </source>
</evidence>
<evidence type="ECO:0000313" key="8">
    <source>
        <dbReference type="Proteomes" id="UP001408356"/>
    </source>
</evidence>
<dbReference type="SUPFAM" id="SSF52777">
    <property type="entry name" value="CoA-dependent acyltransferases"/>
    <property type="match status" value="1"/>
</dbReference>
<evidence type="ECO:0000256" key="1">
    <source>
        <dbReference type="ARBA" id="ARBA00005179"/>
    </source>
</evidence>
<gene>
    <name evidence="7" type="ORF">SUNI508_13790</name>
</gene>
<sequence length="960" mass="105371">MSWVQVSPGCWQRPIGENERMIKWIGDRAHAQGREQWSINAVGTLDFTEVPNEELFSCIRKAWALMRFNHPSIAATAFSNTLNYQVPDTTALRQWGNETLHIISEPSIDASDLIAGLKPSPFVTSYFILHTRQIILHTAHWRTDGFGALQLLNAFLEALTSNQPTATIPWGEEAARLCPSIEDVLQLPVEATEEIKAATADCLATLLHVPGSVGLPYGGTQATKPRGTRGIRRRLSENNTELVVSACEERDITLLSAVHASLAVINLRFAARNVSDSPNSGHYTSTMRFSLRPYLPAPFNTAQHASALYTGGYFAAVDPATGWQEHATKYSNLYRVGLSHGFLISRRQYAATALTLMIQAAAAGPVRSEIDISSVDDAERLVTPIHRSNRGILDVEVKDISLGVECLAKETYLFCWTFRGKLEFNLVYNEAFYQKSVMETILDTLFSTTRFIRHFWKVPTSYLIHNKMAIPEECTVLVVGGGPGGSYAATVLAREGIDTVLLEAERMPRYHVGETMLPTIRHYLRFIDLESEFDKHGFTKSVGAAFKFNQAGPIGFTNFLLGGSDNSAWNVVRSEGDELLFRHAGKSGAKAFDGVTVTSIDFAPSNGANGSAVHSPGKPISASWFKKEDGTSGVINFSYIIDATGRAGLLTTKYLKNRHYNSAINKSVSWAYFKNAGKYGEGTGQADVPLYEGMRDETGWTWLVPLHDGTASVGIIRDYALAQEKIKAAGSEWEYCKESLEQAPTVSSLLADAKAVTGVKTDTNYSYYASSYAFPNARIIGDAGCFTDIFFSSGVHLAITHALSAATSIAASIRGDVDEVVAAQWHSSKIAEGYSRFLLLVLSAYKQIRPSESFNASDFSQEGFDREFGIFQSVTGGSQNDTGKITQEEFSHTYEFLIKAFKVHFDHTDGLTKKDVDALQAFRSHQGSHIMNINSFTSEVIDGLVPSLKKGGLTLVPAQT</sequence>
<dbReference type="PANTHER" id="PTHR43747">
    <property type="entry name" value="FAD-BINDING PROTEIN"/>
    <property type="match status" value="1"/>
</dbReference>
<comment type="caution">
    <text evidence="7">The sequence shown here is derived from an EMBL/GenBank/DDBJ whole genome shotgun (WGS) entry which is preliminary data.</text>
</comment>